<evidence type="ECO:0000259" key="1">
    <source>
        <dbReference type="PROSITE" id="PS51465"/>
    </source>
</evidence>
<evidence type="ECO:0000313" key="2">
    <source>
        <dbReference type="EMBL" id="AWV91410.1"/>
    </source>
</evidence>
<dbReference type="SMART" id="SM00280">
    <property type="entry name" value="KAZAL"/>
    <property type="match status" value="1"/>
</dbReference>
<feature type="domain" description="Kazal-like" evidence="1">
    <location>
        <begin position="34"/>
        <end position="83"/>
    </location>
</feature>
<sequence length="87" mass="9115">MCNAEPTACGARLGDTCDADQVCVYSSNAYCGRADATGECKSRPEVCSTQYDPVCGCDGQTYTNECNALLEGVSVDYVGACNSMPAY</sequence>
<dbReference type="PROSITE" id="PS51465">
    <property type="entry name" value="KAZAL_2"/>
    <property type="match status" value="1"/>
</dbReference>
<protein>
    <recommendedName>
        <fullName evidence="1">Kazal-like domain-containing protein</fullName>
    </recommendedName>
</protein>
<dbReference type="EMBL" id="CP030032">
    <property type="protein sequence ID" value="AWV91410.1"/>
    <property type="molecule type" value="Genomic_DNA"/>
</dbReference>
<keyword evidence="3" id="KW-1185">Reference proteome</keyword>
<dbReference type="Pfam" id="PF00050">
    <property type="entry name" value="Kazal_1"/>
    <property type="match status" value="1"/>
</dbReference>
<dbReference type="KEGG" id="bsed:DN745_11140"/>
<dbReference type="SUPFAM" id="SSF100895">
    <property type="entry name" value="Kazal-type serine protease inhibitors"/>
    <property type="match status" value="1"/>
</dbReference>
<name>A0A2Z4FR31_9DELT</name>
<gene>
    <name evidence="2" type="ORF">DN745_11140</name>
</gene>
<reference evidence="2 3" key="1">
    <citation type="submission" date="2018-06" db="EMBL/GenBank/DDBJ databases">
        <title>Lujinxingia sediminis gen. nov. sp. nov., a new facultative anaerobic member of the class Deltaproteobacteria, and proposal of Lujinxingaceae fam. nov.</title>
        <authorList>
            <person name="Guo L.-Y."/>
            <person name="Li C.-M."/>
            <person name="Wang S."/>
            <person name="Du Z.-J."/>
        </authorList>
    </citation>
    <scope>NUCLEOTIDE SEQUENCE [LARGE SCALE GENOMIC DNA]</scope>
    <source>
        <strain evidence="2 3">FA350</strain>
    </source>
</reference>
<dbReference type="Proteomes" id="UP000249799">
    <property type="component" value="Chromosome"/>
</dbReference>
<dbReference type="AlphaFoldDB" id="A0A2Z4FR31"/>
<dbReference type="OrthoDB" id="5523329at2"/>
<dbReference type="InterPro" id="IPR002350">
    <property type="entry name" value="Kazal_dom"/>
</dbReference>
<organism evidence="2 3">
    <name type="scientific">Bradymonas sediminis</name>
    <dbReference type="NCBI Taxonomy" id="1548548"/>
    <lineage>
        <taxon>Bacteria</taxon>
        <taxon>Deltaproteobacteria</taxon>
        <taxon>Bradymonadales</taxon>
        <taxon>Bradymonadaceae</taxon>
        <taxon>Bradymonas</taxon>
    </lineage>
</organism>
<evidence type="ECO:0000313" key="3">
    <source>
        <dbReference type="Proteomes" id="UP000249799"/>
    </source>
</evidence>
<accession>A0A2Z4FR31</accession>
<proteinExistence type="predicted"/>
<dbReference type="InterPro" id="IPR036058">
    <property type="entry name" value="Kazal_dom_sf"/>
</dbReference>
<dbReference type="Gene3D" id="3.30.60.30">
    <property type="match status" value="1"/>
</dbReference>